<keyword evidence="3" id="KW-1185">Reference proteome</keyword>
<sequence>MNTSSFITNIKKTVNLNEEEEKYIESVFVPLRVKQGEFVEHSGEITRYFIYVQSGCLMTYFTDRDAFDHVAQFATAGWWTGDLHSITKGVPSIYSTRALADSEVLLLPKNSQEELLNKYPQMERYFRILYQNALVTHLHRIIQGHAAAADERYISFREKYPSLEQYVPLKYIASYLGITPEFLSKIRRRLMENR</sequence>
<dbReference type="Pfam" id="PF00027">
    <property type="entry name" value="cNMP_binding"/>
    <property type="match status" value="1"/>
</dbReference>
<comment type="caution">
    <text evidence="2">The sequence shown here is derived from an EMBL/GenBank/DDBJ whole genome shotgun (WGS) entry which is preliminary data.</text>
</comment>
<evidence type="ECO:0000259" key="1">
    <source>
        <dbReference type="PROSITE" id="PS50042"/>
    </source>
</evidence>
<dbReference type="InterPro" id="IPR018490">
    <property type="entry name" value="cNMP-bd_dom_sf"/>
</dbReference>
<dbReference type="RefSeq" id="WP_377576909.1">
    <property type="nucleotide sequence ID" value="NZ_JBHTKA010000001.1"/>
</dbReference>
<evidence type="ECO:0000313" key="2">
    <source>
        <dbReference type="EMBL" id="MFD0999089.1"/>
    </source>
</evidence>
<dbReference type="InterPro" id="IPR014710">
    <property type="entry name" value="RmlC-like_jellyroll"/>
</dbReference>
<reference evidence="3" key="1">
    <citation type="journal article" date="2019" name="Int. J. Syst. Evol. Microbiol.">
        <title>The Global Catalogue of Microorganisms (GCM) 10K type strain sequencing project: providing services to taxonomists for standard genome sequencing and annotation.</title>
        <authorList>
            <consortium name="The Broad Institute Genomics Platform"/>
            <consortium name="The Broad Institute Genome Sequencing Center for Infectious Disease"/>
            <person name="Wu L."/>
            <person name="Ma J."/>
        </authorList>
    </citation>
    <scope>NUCLEOTIDE SEQUENCE [LARGE SCALE GENOMIC DNA]</scope>
    <source>
        <strain evidence="3">CCUG 58938</strain>
    </source>
</reference>
<feature type="domain" description="Cyclic nucleotide-binding" evidence="1">
    <location>
        <begin position="15"/>
        <end position="124"/>
    </location>
</feature>
<dbReference type="SUPFAM" id="SSF51206">
    <property type="entry name" value="cAMP-binding domain-like"/>
    <property type="match status" value="1"/>
</dbReference>
<organism evidence="2 3">
    <name type="scientific">Ohtaekwangia kribbensis</name>
    <dbReference type="NCBI Taxonomy" id="688913"/>
    <lineage>
        <taxon>Bacteria</taxon>
        <taxon>Pseudomonadati</taxon>
        <taxon>Bacteroidota</taxon>
        <taxon>Cytophagia</taxon>
        <taxon>Cytophagales</taxon>
        <taxon>Fulvivirgaceae</taxon>
        <taxon>Ohtaekwangia</taxon>
    </lineage>
</organism>
<accession>A0ABW3JZ21</accession>
<protein>
    <submittedName>
        <fullName evidence="2">Crp/Fnr family transcriptional regulator</fullName>
    </submittedName>
</protein>
<proteinExistence type="predicted"/>
<dbReference type="CDD" id="cd00038">
    <property type="entry name" value="CAP_ED"/>
    <property type="match status" value="1"/>
</dbReference>
<dbReference type="PROSITE" id="PS50042">
    <property type="entry name" value="CNMP_BINDING_3"/>
    <property type="match status" value="1"/>
</dbReference>
<dbReference type="Proteomes" id="UP001597112">
    <property type="component" value="Unassembled WGS sequence"/>
</dbReference>
<name>A0ABW3JZ21_9BACT</name>
<dbReference type="Gene3D" id="2.60.120.10">
    <property type="entry name" value="Jelly Rolls"/>
    <property type="match status" value="1"/>
</dbReference>
<dbReference type="EMBL" id="JBHTKA010000001">
    <property type="protein sequence ID" value="MFD0999089.1"/>
    <property type="molecule type" value="Genomic_DNA"/>
</dbReference>
<gene>
    <name evidence="2" type="ORF">ACFQ21_07215</name>
</gene>
<dbReference type="InterPro" id="IPR000595">
    <property type="entry name" value="cNMP-bd_dom"/>
</dbReference>
<evidence type="ECO:0000313" key="3">
    <source>
        <dbReference type="Proteomes" id="UP001597112"/>
    </source>
</evidence>